<name>A0ABR7A001_9BURK</name>
<feature type="compositionally biased region" description="Polar residues" evidence="1">
    <location>
        <begin position="1"/>
        <end position="15"/>
    </location>
</feature>
<evidence type="ECO:0000313" key="2">
    <source>
        <dbReference type="EMBL" id="MBC3930227.1"/>
    </source>
</evidence>
<keyword evidence="3" id="KW-1185">Reference proteome</keyword>
<evidence type="ECO:0000256" key="1">
    <source>
        <dbReference type="SAM" id="MobiDB-lite"/>
    </source>
</evidence>
<dbReference type="RefSeq" id="WP_186902124.1">
    <property type="nucleotide sequence ID" value="NZ_JACOGD010000001.1"/>
</dbReference>
<dbReference type="Proteomes" id="UP000654304">
    <property type="component" value="Unassembled WGS sequence"/>
</dbReference>
<dbReference type="EMBL" id="JACOGD010000001">
    <property type="protein sequence ID" value="MBC3930227.1"/>
    <property type="molecule type" value="Genomic_DNA"/>
</dbReference>
<protein>
    <submittedName>
        <fullName evidence="2">Uncharacterized protein</fullName>
    </submittedName>
</protein>
<organism evidence="2 3">
    <name type="scientific">Undibacterium curvum</name>
    <dbReference type="NCBI Taxonomy" id="2762294"/>
    <lineage>
        <taxon>Bacteria</taxon>
        <taxon>Pseudomonadati</taxon>
        <taxon>Pseudomonadota</taxon>
        <taxon>Betaproteobacteria</taxon>
        <taxon>Burkholderiales</taxon>
        <taxon>Oxalobacteraceae</taxon>
        <taxon>Undibacterium</taxon>
    </lineage>
</organism>
<proteinExistence type="predicted"/>
<accession>A0ABR7A001</accession>
<sequence length="127" mass="14432">MSNAQTGANDLTDSAQLPRVELTNDVTLPDKQKLTSENAVFEGRDWQIKIRNDLLTRASLSSREAEQFAETLFHEVRHSEQTDDMLRYKEPTGWRFPLSDFKDDVVKMARANPLDARTVDGMAAKGY</sequence>
<evidence type="ECO:0000313" key="3">
    <source>
        <dbReference type="Proteomes" id="UP000654304"/>
    </source>
</evidence>
<gene>
    <name evidence="2" type="ORF">H8K43_00960</name>
</gene>
<reference evidence="2 3" key="1">
    <citation type="submission" date="2020-08" db="EMBL/GenBank/DDBJ databases">
        <title>Novel species isolated from subtropical streams in China.</title>
        <authorList>
            <person name="Lu H."/>
        </authorList>
    </citation>
    <scope>NUCLEOTIDE SEQUENCE [LARGE SCALE GENOMIC DNA]</scope>
    <source>
        <strain evidence="2 3">CY22W</strain>
    </source>
</reference>
<comment type="caution">
    <text evidence="2">The sequence shown here is derived from an EMBL/GenBank/DDBJ whole genome shotgun (WGS) entry which is preliminary data.</text>
</comment>
<feature type="region of interest" description="Disordered" evidence="1">
    <location>
        <begin position="1"/>
        <end position="24"/>
    </location>
</feature>